<proteinExistence type="inferred from homology"/>
<sequence>MNLIKHKGFNYICGGIRMNPIEKPMKGALLATQSTFTSLMAAYQSMVWRLASRYFRDPQDRDDVVQETFLRVYTHIEQMNSQKNVVNWIYTIGRNVCLDVLRKKKRQSLATTSLYVEDSNKSPDATSELMSHEPGPEERLIQNETSSERKRRINDAFYQIPGKWRHYFYQRYYLEMTVKDISVLNDIPENTAKTYLFRGRKHMKQQLVDIMY</sequence>
<evidence type="ECO:0000259" key="7">
    <source>
        <dbReference type="Pfam" id="PF08281"/>
    </source>
</evidence>
<dbReference type="InterPro" id="IPR036388">
    <property type="entry name" value="WH-like_DNA-bd_sf"/>
</dbReference>
<keyword evidence="2" id="KW-0805">Transcription regulation</keyword>
<feature type="domain" description="RNA polymerase sigma factor 70 region 4 type 2" evidence="7">
    <location>
        <begin position="168"/>
        <end position="203"/>
    </location>
</feature>
<evidence type="ECO:0000256" key="5">
    <source>
        <dbReference type="SAM" id="MobiDB-lite"/>
    </source>
</evidence>
<evidence type="ECO:0000313" key="8">
    <source>
        <dbReference type="EMBL" id="KAA8785922.1"/>
    </source>
</evidence>
<dbReference type="Proteomes" id="UP000323664">
    <property type="component" value="Unassembled WGS sequence"/>
</dbReference>
<dbReference type="EMBL" id="RIAS01000011">
    <property type="protein sequence ID" value="KAA8785922.1"/>
    <property type="molecule type" value="Genomic_DNA"/>
</dbReference>
<dbReference type="SUPFAM" id="SSF88946">
    <property type="entry name" value="Sigma2 domain of RNA polymerase sigma factors"/>
    <property type="match status" value="1"/>
</dbReference>
<dbReference type="PANTHER" id="PTHR43133:SF51">
    <property type="entry name" value="RNA POLYMERASE SIGMA FACTOR"/>
    <property type="match status" value="1"/>
</dbReference>
<comment type="caution">
    <text evidence="8">The sequence shown here is derived from an EMBL/GenBank/DDBJ whole genome shotgun (WGS) entry which is preliminary data.</text>
</comment>
<evidence type="ECO:0000256" key="3">
    <source>
        <dbReference type="ARBA" id="ARBA00023082"/>
    </source>
</evidence>
<dbReference type="Gene3D" id="1.10.1740.10">
    <property type="match status" value="1"/>
</dbReference>
<accession>A0A5M9WWM5</accession>
<dbReference type="InterPro" id="IPR039425">
    <property type="entry name" value="RNA_pol_sigma-70-like"/>
</dbReference>
<comment type="similarity">
    <text evidence="1">Belongs to the sigma-70 factor family. ECF subfamily.</text>
</comment>
<name>A0A5M9WWM5_PAEAM</name>
<feature type="domain" description="RNA polymerase sigma-70 region 2" evidence="6">
    <location>
        <begin position="39"/>
        <end position="106"/>
    </location>
</feature>
<evidence type="ECO:0000256" key="4">
    <source>
        <dbReference type="ARBA" id="ARBA00023163"/>
    </source>
</evidence>
<protein>
    <submittedName>
        <fullName evidence="8">Sigma-70 family RNA polymerase sigma factor</fullName>
    </submittedName>
</protein>
<evidence type="ECO:0000256" key="2">
    <source>
        <dbReference type="ARBA" id="ARBA00023015"/>
    </source>
</evidence>
<dbReference type="InterPro" id="IPR013325">
    <property type="entry name" value="RNA_pol_sigma_r2"/>
</dbReference>
<dbReference type="InterPro" id="IPR013249">
    <property type="entry name" value="RNA_pol_sigma70_r4_t2"/>
</dbReference>
<gene>
    <name evidence="8" type="ORF">EC604_18975</name>
</gene>
<dbReference type="Gene3D" id="1.10.10.10">
    <property type="entry name" value="Winged helix-like DNA-binding domain superfamily/Winged helix DNA-binding domain"/>
    <property type="match status" value="1"/>
</dbReference>
<dbReference type="InterPro" id="IPR013324">
    <property type="entry name" value="RNA_pol_sigma_r3/r4-like"/>
</dbReference>
<feature type="region of interest" description="Disordered" evidence="5">
    <location>
        <begin position="117"/>
        <end position="147"/>
    </location>
</feature>
<dbReference type="InterPro" id="IPR014284">
    <property type="entry name" value="RNA_pol_sigma-70_dom"/>
</dbReference>
<evidence type="ECO:0000313" key="9">
    <source>
        <dbReference type="Proteomes" id="UP000323664"/>
    </source>
</evidence>
<dbReference type="Pfam" id="PF08281">
    <property type="entry name" value="Sigma70_r4_2"/>
    <property type="match status" value="1"/>
</dbReference>
<dbReference type="PANTHER" id="PTHR43133">
    <property type="entry name" value="RNA POLYMERASE ECF-TYPE SIGMA FACTO"/>
    <property type="match status" value="1"/>
</dbReference>
<evidence type="ECO:0000259" key="6">
    <source>
        <dbReference type="Pfam" id="PF04542"/>
    </source>
</evidence>
<dbReference type="SUPFAM" id="SSF88659">
    <property type="entry name" value="Sigma3 and sigma4 domains of RNA polymerase sigma factors"/>
    <property type="match status" value="1"/>
</dbReference>
<dbReference type="GO" id="GO:0006352">
    <property type="term" value="P:DNA-templated transcription initiation"/>
    <property type="evidence" value="ECO:0007669"/>
    <property type="project" value="InterPro"/>
</dbReference>
<keyword evidence="4" id="KW-0804">Transcription</keyword>
<dbReference type="AlphaFoldDB" id="A0A5M9WWM5"/>
<keyword evidence="3" id="KW-0731">Sigma factor</keyword>
<reference evidence="8 9" key="1">
    <citation type="journal article" date="2019" name="J. Ind. Microbiol. Biotechnol.">
        <title>Paenibacillus amylolyticus 27C64 has a diverse set of carbohydrate-active enzymes and complete pectin deconstruction system.</title>
        <authorList>
            <person name="Keggi C."/>
            <person name="Doran-Peterson J."/>
        </authorList>
    </citation>
    <scope>NUCLEOTIDE SEQUENCE [LARGE SCALE GENOMIC DNA]</scope>
    <source>
        <strain evidence="8 9">27C64</strain>
    </source>
</reference>
<evidence type="ECO:0000256" key="1">
    <source>
        <dbReference type="ARBA" id="ARBA00010641"/>
    </source>
</evidence>
<dbReference type="NCBIfam" id="TIGR02937">
    <property type="entry name" value="sigma70-ECF"/>
    <property type="match status" value="1"/>
</dbReference>
<dbReference type="GO" id="GO:0003677">
    <property type="term" value="F:DNA binding"/>
    <property type="evidence" value="ECO:0007669"/>
    <property type="project" value="InterPro"/>
</dbReference>
<dbReference type="GO" id="GO:0016987">
    <property type="term" value="F:sigma factor activity"/>
    <property type="evidence" value="ECO:0007669"/>
    <property type="project" value="UniProtKB-KW"/>
</dbReference>
<dbReference type="Pfam" id="PF04542">
    <property type="entry name" value="Sigma70_r2"/>
    <property type="match status" value="1"/>
</dbReference>
<organism evidence="8 9">
    <name type="scientific">Paenibacillus amylolyticus</name>
    <dbReference type="NCBI Taxonomy" id="1451"/>
    <lineage>
        <taxon>Bacteria</taxon>
        <taxon>Bacillati</taxon>
        <taxon>Bacillota</taxon>
        <taxon>Bacilli</taxon>
        <taxon>Bacillales</taxon>
        <taxon>Paenibacillaceae</taxon>
        <taxon>Paenibacillus</taxon>
    </lineage>
</organism>
<dbReference type="InterPro" id="IPR007627">
    <property type="entry name" value="RNA_pol_sigma70_r2"/>
</dbReference>
<feature type="compositionally biased region" description="Basic and acidic residues" evidence="5">
    <location>
        <begin position="130"/>
        <end position="141"/>
    </location>
</feature>